<evidence type="ECO:0000313" key="8">
    <source>
        <dbReference type="WBParaSite" id="ACRNAN_scaffold3702.g16716.t1"/>
    </source>
</evidence>
<dbReference type="GO" id="GO:0015421">
    <property type="term" value="F:ABC-type oligopeptide transporter activity"/>
    <property type="evidence" value="ECO:0007669"/>
    <property type="project" value="TreeGrafter"/>
</dbReference>
<keyword evidence="4 5" id="KW-0472">Membrane</keyword>
<feature type="transmembrane region" description="Helical" evidence="5">
    <location>
        <begin position="89"/>
        <end position="111"/>
    </location>
</feature>
<feature type="transmembrane region" description="Helical" evidence="5">
    <location>
        <begin position="333"/>
        <end position="357"/>
    </location>
</feature>
<reference evidence="8" key="1">
    <citation type="submission" date="2022-11" db="UniProtKB">
        <authorList>
            <consortium name="WormBaseParasite"/>
        </authorList>
    </citation>
    <scope>IDENTIFICATION</scope>
</reference>
<feature type="transmembrane region" description="Helical" evidence="5">
    <location>
        <begin position="235"/>
        <end position="255"/>
    </location>
</feature>
<keyword evidence="2 5" id="KW-0812">Transmembrane</keyword>
<protein>
    <submittedName>
        <fullName evidence="8">ABC transmembrane type-1 domain-containing protein</fullName>
    </submittedName>
</protein>
<dbReference type="SUPFAM" id="SSF90123">
    <property type="entry name" value="ABC transporter transmembrane region"/>
    <property type="match status" value="1"/>
</dbReference>
<dbReference type="InterPro" id="IPR039421">
    <property type="entry name" value="Type_1_exporter"/>
</dbReference>
<dbReference type="PROSITE" id="PS50929">
    <property type="entry name" value="ABC_TM1F"/>
    <property type="match status" value="1"/>
</dbReference>
<keyword evidence="7" id="KW-1185">Reference proteome</keyword>
<feature type="transmembrane region" description="Helical" evidence="5">
    <location>
        <begin position="42"/>
        <end position="60"/>
    </location>
</feature>
<name>A0A914DU46_9BILA</name>
<dbReference type="GO" id="GO:0090374">
    <property type="term" value="P:oligopeptide export from mitochondrion"/>
    <property type="evidence" value="ECO:0007669"/>
    <property type="project" value="TreeGrafter"/>
</dbReference>
<evidence type="ECO:0000313" key="7">
    <source>
        <dbReference type="Proteomes" id="UP000887540"/>
    </source>
</evidence>
<evidence type="ECO:0000256" key="1">
    <source>
        <dbReference type="ARBA" id="ARBA00004141"/>
    </source>
</evidence>
<dbReference type="Gene3D" id="1.20.1560.10">
    <property type="entry name" value="ABC transporter type 1, transmembrane domain"/>
    <property type="match status" value="2"/>
</dbReference>
<accession>A0A914DU46</accession>
<dbReference type="AlphaFoldDB" id="A0A914DU46"/>
<evidence type="ECO:0000259" key="6">
    <source>
        <dbReference type="PROSITE" id="PS50929"/>
    </source>
</evidence>
<comment type="subcellular location">
    <subcellularLocation>
        <location evidence="1">Membrane</location>
        <topology evidence="1">Multi-pass membrane protein</topology>
    </subcellularLocation>
</comment>
<dbReference type="GO" id="GO:0005743">
    <property type="term" value="C:mitochondrial inner membrane"/>
    <property type="evidence" value="ECO:0007669"/>
    <property type="project" value="TreeGrafter"/>
</dbReference>
<evidence type="ECO:0000256" key="5">
    <source>
        <dbReference type="SAM" id="Phobius"/>
    </source>
</evidence>
<feature type="domain" description="ABC transmembrane type-1" evidence="6">
    <location>
        <begin position="191"/>
        <end position="364"/>
    </location>
</feature>
<evidence type="ECO:0000256" key="3">
    <source>
        <dbReference type="ARBA" id="ARBA00022989"/>
    </source>
</evidence>
<dbReference type="Pfam" id="PF00664">
    <property type="entry name" value="ABC_membrane"/>
    <property type="match status" value="1"/>
</dbReference>
<sequence>MNEKKHELPHSILTKKLKDFCKNEKASITDEKSNASELKNTWLISFLLVTGTTFAILYGISPAISAILTVFTYMGLGALYGTWLYQNGIIIEIGYVYTVISSIAFGAFPLVTIQTQLKTLKNGLLTYKVNEIKTISSKIESTKNLTITIQAKGNKNEKSNSNRDDYFTSNQESKKLLRPNSISILYWKLYFIVAICIVLHSLGPPIYAFLNGAYFAIFEVNKDDYMPEMKSLFKFYIIMAVLTGVALSIYTKLLGKIGEKMSLILRANLYSSFLHQKAKFFDNPLNSNENLLSLLNNEATDTRAAYDLRLGQFANAILCVVLSYGFAYQKNTYMGILGSVCFFIQSLIQFSIGLICIKSSKNQQFYKALKFASANGLQQLTQAICYIIGYWLTKQGCIEEALVIHKIIQTLLQSSMMIPNAPSFVQEVKKSKTAYKKICPYLVAETEDKPKGEEKSHEAK</sequence>
<feature type="transmembrane region" description="Helical" evidence="5">
    <location>
        <begin position="310"/>
        <end position="327"/>
    </location>
</feature>
<dbReference type="InterPro" id="IPR011527">
    <property type="entry name" value="ABC1_TM_dom"/>
</dbReference>
<evidence type="ECO:0000256" key="4">
    <source>
        <dbReference type="ARBA" id="ARBA00023136"/>
    </source>
</evidence>
<dbReference type="WBParaSite" id="ACRNAN_scaffold3702.g16716.t1">
    <property type="protein sequence ID" value="ACRNAN_scaffold3702.g16716.t1"/>
    <property type="gene ID" value="ACRNAN_scaffold3702.g16716"/>
</dbReference>
<dbReference type="GO" id="GO:0005524">
    <property type="term" value="F:ATP binding"/>
    <property type="evidence" value="ECO:0007669"/>
    <property type="project" value="InterPro"/>
</dbReference>
<dbReference type="PANTHER" id="PTHR43394">
    <property type="entry name" value="ATP-DEPENDENT PERMEASE MDL1, MITOCHONDRIAL"/>
    <property type="match status" value="1"/>
</dbReference>
<organism evidence="7 8">
    <name type="scientific">Acrobeloides nanus</name>
    <dbReference type="NCBI Taxonomy" id="290746"/>
    <lineage>
        <taxon>Eukaryota</taxon>
        <taxon>Metazoa</taxon>
        <taxon>Ecdysozoa</taxon>
        <taxon>Nematoda</taxon>
        <taxon>Chromadorea</taxon>
        <taxon>Rhabditida</taxon>
        <taxon>Tylenchina</taxon>
        <taxon>Cephalobomorpha</taxon>
        <taxon>Cephaloboidea</taxon>
        <taxon>Cephalobidae</taxon>
        <taxon>Acrobeloides</taxon>
    </lineage>
</organism>
<dbReference type="InterPro" id="IPR036640">
    <property type="entry name" value="ABC1_TM_sf"/>
</dbReference>
<proteinExistence type="predicted"/>
<dbReference type="PANTHER" id="PTHR43394:SF1">
    <property type="entry name" value="ATP-BINDING CASSETTE SUB-FAMILY B MEMBER 10, MITOCHONDRIAL"/>
    <property type="match status" value="1"/>
</dbReference>
<keyword evidence="3 5" id="KW-1133">Transmembrane helix</keyword>
<feature type="transmembrane region" description="Helical" evidence="5">
    <location>
        <begin position="184"/>
        <end position="202"/>
    </location>
</feature>
<dbReference type="Proteomes" id="UP000887540">
    <property type="component" value="Unplaced"/>
</dbReference>
<evidence type="ECO:0000256" key="2">
    <source>
        <dbReference type="ARBA" id="ARBA00022692"/>
    </source>
</evidence>